<protein>
    <submittedName>
        <fullName evidence="1">Uncharacterized protein</fullName>
    </submittedName>
</protein>
<comment type="caution">
    <text evidence="1">The sequence shown here is derived from an EMBL/GenBank/DDBJ whole genome shotgun (WGS) entry which is preliminary data.</text>
</comment>
<name>K6W1K4_9ACTN</name>
<accession>K6W1K4</accession>
<dbReference type="EMBL" id="BAHC01000203">
    <property type="protein sequence ID" value="GAB93050.1"/>
    <property type="molecule type" value="Genomic_DNA"/>
</dbReference>
<proteinExistence type="predicted"/>
<evidence type="ECO:0000313" key="2">
    <source>
        <dbReference type="Proteomes" id="UP000008363"/>
    </source>
</evidence>
<reference evidence="1 2" key="1">
    <citation type="submission" date="2012-08" db="EMBL/GenBank/DDBJ databases">
        <title>Whole genome shotgun sequence of Gordonia rhizosphera NBRC 16068.</title>
        <authorList>
            <person name="Takarada H."/>
            <person name="Isaki S."/>
            <person name="Hosoyama A."/>
            <person name="Tsuchikane K."/>
            <person name="Katsumata H."/>
            <person name="Baba S."/>
            <person name="Ohji S."/>
            <person name="Yamazaki S."/>
            <person name="Fujita N."/>
        </authorList>
    </citation>
    <scope>NUCLEOTIDE SEQUENCE [LARGE SCALE GENOMIC DNA]</scope>
    <source>
        <strain evidence="1 2">NBRC 16068</strain>
    </source>
</reference>
<organism evidence="1 2">
    <name type="scientific">Gordonia rhizosphera NBRC 16068</name>
    <dbReference type="NCBI Taxonomy" id="1108045"/>
    <lineage>
        <taxon>Bacteria</taxon>
        <taxon>Bacillati</taxon>
        <taxon>Actinomycetota</taxon>
        <taxon>Actinomycetes</taxon>
        <taxon>Mycobacteriales</taxon>
        <taxon>Gordoniaceae</taxon>
        <taxon>Gordonia</taxon>
    </lineage>
</organism>
<gene>
    <name evidence="1" type="ORF">GORHZ_203_00100</name>
</gene>
<keyword evidence="2" id="KW-1185">Reference proteome</keyword>
<sequence>MIGESDPKKIRKMCQVHGIRLWNQDFCTSTCGLYSVVRDVHPIGHSSVLIVQHEKVRDAMTDPVLEMVRVVLAIPPAADTTCGVVFRSDKEGRTALDLRAHECPEIEQATVSSHQPQIGSEVVFDRIRCDTPSQALELGTDNVLPDGSDQIRL</sequence>
<dbReference type="Proteomes" id="UP000008363">
    <property type="component" value="Unassembled WGS sequence"/>
</dbReference>
<evidence type="ECO:0000313" key="1">
    <source>
        <dbReference type="EMBL" id="GAB93050.1"/>
    </source>
</evidence>
<dbReference type="AlphaFoldDB" id="K6W1K4"/>